<protein>
    <submittedName>
        <fullName evidence="1">Uncharacterized protein</fullName>
    </submittedName>
</protein>
<evidence type="ECO:0000313" key="1">
    <source>
        <dbReference type="EMBL" id="GAP39687.1"/>
    </source>
</evidence>
<dbReference type="Proteomes" id="UP000053370">
    <property type="component" value="Unassembled WGS sequence"/>
</dbReference>
<evidence type="ECO:0000313" key="2">
    <source>
        <dbReference type="Proteomes" id="UP000053370"/>
    </source>
</evidence>
<dbReference type="RefSeq" id="WP_062278345.1">
    <property type="nucleotide sequence ID" value="NZ_DF968180.1"/>
</dbReference>
<organism evidence="1">
    <name type="scientific">Flexilinea flocculi</name>
    <dbReference type="NCBI Taxonomy" id="1678840"/>
    <lineage>
        <taxon>Bacteria</taxon>
        <taxon>Bacillati</taxon>
        <taxon>Chloroflexota</taxon>
        <taxon>Anaerolineae</taxon>
        <taxon>Anaerolineales</taxon>
        <taxon>Anaerolineaceae</taxon>
        <taxon>Flexilinea</taxon>
    </lineage>
</organism>
<name>A0A0K8PAK6_9CHLR</name>
<reference evidence="1" key="1">
    <citation type="journal article" date="2015" name="Genome Announc.">
        <title>Draft Genome Sequence of Anaerolineae Strain TC1, a Novel Isolate from a Methanogenic Wastewater Treatment System.</title>
        <authorList>
            <person name="Matsuura N."/>
            <person name="Tourlousse D.M."/>
            <person name="Sun L."/>
            <person name="Toyonaga M."/>
            <person name="Kuroda K."/>
            <person name="Ohashi A."/>
            <person name="Cruz R."/>
            <person name="Yamaguchi T."/>
            <person name="Sekiguchi Y."/>
        </authorList>
    </citation>
    <scope>NUCLEOTIDE SEQUENCE [LARGE SCALE GENOMIC DNA]</scope>
    <source>
        <strain evidence="1">TC1</strain>
    </source>
</reference>
<dbReference type="EMBL" id="DF968180">
    <property type="protein sequence ID" value="GAP39687.1"/>
    <property type="molecule type" value="Genomic_DNA"/>
</dbReference>
<accession>A0A0K8PAK6</accession>
<gene>
    <name evidence="1" type="ORF">ATC1_12221</name>
</gene>
<dbReference type="AlphaFoldDB" id="A0A0K8PAK6"/>
<proteinExistence type="predicted"/>
<keyword evidence="2" id="KW-1185">Reference proteome</keyword>
<dbReference type="STRING" id="1678840.ATC1_12221"/>
<sequence length="246" mass="28352">MKKNRILIVLFVFITILFAVSASFYVVEDKTTEPIGPKNLLNIADREIFIRDAFGQNFSEEQGYVNEMINTDTIHQYYIYDGKGTDVLMSMLPSEISIKTSNKRLTFEQVRKDEFHVTYSVQQKENIPAKTGGKCWIRYSNVVLMGKGRESGVILYPGENAYFFTPVDSEITYEKIADLSNLNPEKKNKFDFFRLSGTVYVYGNGEFLFSYEDKIKETVSFESGSELSEGGNRIRCDYDDFTMRIK</sequence>